<proteinExistence type="predicted"/>
<dbReference type="PANTHER" id="PTHR34846:SF11">
    <property type="entry name" value="4-CARBOXYMUCONOLACTONE DECARBOXYLASE FAMILY PROTEIN (AFU_ORTHOLOGUE AFUA_6G11590)"/>
    <property type="match status" value="1"/>
</dbReference>
<dbReference type="KEGG" id="ffu:CLAFUR5_02671"/>
<evidence type="ECO:0000313" key="3">
    <source>
        <dbReference type="Proteomes" id="UP000756132"/>
    </source>
</evidence>
<keyword evidence="3" id="KW-1185">Reference proteome</keyword>
<reference evidence="2" key="1">
    <citation type="submission" date="2021-12" db="EMBL/GenBank/DDBJ databases">
        <authorList>
            <person name="Zaccaron A."/>
            <person name="Stergiopoulos I."/>
        </authorList>
    </citation>
    <scope>NUCLEOTIDE SEQUENCE</scope>
    <source>
        <strain evidence="2">Race5_Kim</strain>
    </source>
</reference>
<reference evidence="2" key="2">
    <citation type="journal article" date="2022" name="Microb. Genom.">
        <title>A chromosome-scale genome assembly of the tomato pathogen Cladosporium fulvum reveals a compartmentalized genome architecture and the presence of a dispensable chromosome.</title>
        <authorList>
            <person name="Zaccaron A.Z."/>
            <person name="Chen L.H."/>
            <person name="Samaras A."/>
            <person name="Stergiopoulos I."/>
        </authorList>
    </citation>
    <scope>NUCLEOTIDE SEQUENCE</scope>
    <source>
        <strain evidence="2">Race5_Kim</strain>
    </source>
</reference>
<organism evidence="2 3">
    <name type="scientific">Passalora fulva</name>
    <name type="common">Tomato leaf mold</name>
    <name type="synonym">Cladosporium fulvum</name>
    <dbReference type="NCBI Taxonomy" id="5499"/>
    <lineage>
        <taxon>Eukaryota</taxon>
        <taxon>Fungi</taxon>
        <taxon>Dikarya</taxon>
        <taxon>Ascomycota</taxon>
        <taxon>Pezizomycotina</taxon>
        <taxon>Dothideomycetes</taxon>
        <taxon>Dothideomycetidae</taxon>
        <taxon>Mycosphaerellales</taxon>
        <taxon>Mycosphaerellaceae</taxon>
        <taxon>Fulvia</taxon>
    </lineage>
</organism>
<dbReference type="Proteomes" id="UP000756132">
    <property type="component" value="Chromosome 2"/>
</dbReference>
<dbReference type="AlphaFoldDB" id="A0A9Q8LBQ7"/>
<dbReference type="OrthoDB" id="2567457at2759"/>
<dbReference type="Gene3D" id="1.20.1290.10">
    <property type="entry name" value="AhpD-like"/>
    <property type="match status" value="1"/>
</dbReference>
<name>A0A9Q8LBQ7_PASFU</name>
<dbReference type="SUPFAM" id="SSF69118">
    <property type="entry name" value="AhpD-like"/>
    <property type="match status" value="1"/>
</dbReference>
<feature type="compositionally biased region" description="Polar residues" evidence="1">
    <location>
        <begin position="34"/>
        <end position="53"/>
    </location>
</feature>
<dbReference type="RefSeq" id="XP_047758853.1">
    <property type="nucleotide sequence ID" value="XM_047901819.1"/>
</dbReference>
<sequence length="244" mass="27032">MMQGRSFSQLHPQHCYLEQHSRSKDKIILASENSHPVQPNSHTSSNQPISNMGSRIPPRPREDLSPEEQNTYDEFTQTAEQGFGKNKEKFTYKDERGAFVGPYALFTAAPKVGRLAMELVYSIGELPLPADVKETAILTCGGHFQAGYELYAHEAVATKSGVLSQQQVDAIKKDLKPGQLNENCSLAYDVAKRLCSRPGPLPQEMWDSSVKAFGREGTIALVHYIGFYAYLCIALNAVDVPVPE</sequence>
<accession>A0A9Q8LBQ7</accession>
<feature type="region of interest" description="Disordered" evidence="1">
    <location>
        <begin position="34"/>
        <end position="68"/>
    </location>
</feature>
<protein>
    <recommendedName>
        <fullName evidence="4">Carboxymuconolactone decarboxylase-like domain-containing protein</fullName>
    </recommendedName>
</protein>
<evidence type="ECO:0008006" key="4">
    <source>
        <dbReference type="Google" id="ProtNLM"/>
    </source>
</evidence>
<gene>
    <name evidence="2" type="ORF">CLAFUR5_02671</name>
</gene>
<evidence type="ECO:0000313" key="2">
    <source>
        <dbReference type="EMBL" id="UJO14487.1"/>
    </source>
</evidence>
<dbReference type="PANTHER" id="PTHR34846">
    <property type="entry name" value="4-CARBOXYMUCONOLACTONE DECARBOXYLASE FAMILY PROTEIN (AFU_ORTHOLOGUE AFUA_6G11590)"/>
    <property type="match status" value="1"/>
</dbReference>
<dbReference type="InterPro" id="IPR029032">
    <property type="entry name" value="AhpD-like"/>
</dbReference>
<dbReference type="EMBL" id="CP090164">
    <property type="protein sequence ID" value="UJO14487.1"/>
    <property type="molecule type" value="Genomic_DNA"/>
</dbReference>
<dbReference type="GeneID" id="71982549"/>
<evidence type="ECO:0000256" key="1">
    <source>
        <dbReference type="SAM" id="MobiDB-lite"/>
    </source>
</evidence>